<keyword evidence="7" id="KW-0472">Membrane</keyword>
<dbReference type="SMART" id="SM00155">
    <property type="entry name" value="PLDc"/>
    <property type="match status" value="1"/>
</dbReference>
<evidence type="ECO:0000256" key="3">
    <source>
        <dbReference type="ARBA" id="ARBA00023098"/>
    </source>
</evidence>
<evidence type="ECO:0000313" key="9">
    <source>
        <dbReference type="EMBL" id="OQV14941.1"/>
    </source>
</evidence>
<dbReference type="InterPro" id="IPR001736">
    <property type="entry name" value="PLipase_D/transphosphatidylase"/>
</dbReference>
<evidence type="ECO:0000256" key="2">
    <source>
        <dbReference type="ARBA" id="ARBA00022963"/>
    </source>
</evidence>
<dbReference type="GO" id="GO:0034587">
    <property type="term" value="P:piRNA processing"/>
    <property type="evidence" value="ECO:0007669"/>
    <property type="project" value="TreeGrafter"/>
</dbReference>
<comment type="caution">
    <text evidence="9">The sequence shown here is derived from an EMBL/GenBank/DDBJ whole genome shotgun (WGS) entry which is preliminary data.</text>
</comment>
<keyword evidence="7" id="KW-0812">Transmembrane</keyword>
<dbReference type="InterPro" id="IPR051406">
    <property type="entry name" value="PLD_domain"/>
</dbReference>
<evidence type="ECO:0000313" key="10">
    <source>
        <dbReference type="Proteomes" id="UP000192578"/>
    </source>
</evidence>
<evidence type="ECO:0000256" key="5">
    <source>
        <dbReference type="ARBA" id="ARBA00040549"/>
    </source>
</evidence>
<dbReference type="InterPro" id="IPR025202">
    <property type="entry name" value="PLD-like_dom"/>
</dbReference>
<comment type="similarity">
    <text evidence="4">Belongs to the phospholipase D family. MitoPLD/Zucchini subfamily.</text>
</comment>
<dbReference type="GO" id="GO:0016891">
    <property type="term" value="F:RNA endonuclease activity producing 5'-phosphomonoesters, hydrolytic mechanism"/>
    <property type="evidence" value="ECO:0007669"/>
    <property type="project" value="TreeGrafter"/>
</dbReference>
<evidence type="ECO:0000256" key="1">
    <source>
        <dbReference type="ARBA" id="ARBA00022801"/>
    </source>
</evidence>
<dbReference type="Gene3D" id="3.30.870.10">
    <property type="entry name" value="Endonuclease Chain A"/>
    <property type="match status" value="1"/>
</dbReference>
<feature type="transmembrane region" description="Helical" evidence="7">
    <location>
        <begin position="21"/>
        <end position="40"/>
    </location>
</feature>
<dbReference type="GO" id="GO:0005739">
    <property type="term" value="C:mitochondrion"/>
    <property type="evidence" value="ECO:0007669"/>
    <property type="project" value="TreeGrafter"/>
</dbReference>
<keyword evidence="10" id="KW-1185">Reference proteome</keyword>
<name>A0A1W0WIA2_HYPEX</name>
<evidence type="ECO:0000256" key="4">
    <source>
        <dbReference type="ARBA" id="ARBA00038012"/>
    </source>
</evidence>
<organism evidence="9 10">
    <name type="scientific">Hypsibius exemplaris</name>
    <name type="common">Freshwater tardigrade</name>
    <dbReference type="NCBI Taxonomy" id="2072580"/>
    <lineage>
        <taxon>Eukaryota</taxon>
        <taxon>Metazoa</taxon>
        <taxon>Ecdysozoa</taxon>
        <taxon>Tardigrada</taxon>
        <taxon>Eutardigrada</taxon>
        <taxon>Parachela</taxon>
        <taxon>Hypsibioidea</taxon>
        <taxon>Hypsibiidae</taxon>
        <taxon>Hypsibius</taxon>
    </lineage>
</organism>
<protein>
    <recommendedName>
        <fullName evidence="5">Mitochondrial cardiolipin hydrolase</fullName>
    </recommendedName>
    <alternativeName>
        <fullName evidence="6">Mitochondrial phospholipase</fullName>
    </alternativeName>
</protein>
<dbReference type="EMBL" id="MTYJ01000096">
    <property type="protein sequence ID" value="OQV14941.1"/>
    <property type="molecule type" value="Genomic_DNA"/>
</dbReference>
<dbReference type="AlphaFoldDB" id="A0A1W0WIA2"/>
<dbReference type="PROSITE" id="PS50035">
    <property type="entry name" value="PLD"/>
    <property type="match status" value="1"/>
</dbReference>
<evidence type="ECO:0000256" key="6">
    <source>
        <dbReference type="ARBA" id="ARBA00043167"/>
    </source>
</evidence>
<keyword evidence="1 9" id="KW-0378">Hydrolase</keyword>
<dbReference type="PANTHER" id="PTHR43856:SF1">
    <property type="entry name" value="MITOCHONDRIAL CARDIOLIPIN HYDROLASE"/>
    <property type="match status" value="1"/>
</dbReference>
<dbReference type="Proteomes" id="UP000192578">
    <property type="component" value="Unassembled WGS sequence"/>
</dbReference>
<accession>A0A1W0WIA2</accession>
<evidence type="ECO:0000259" key="8">
    <source>
        <dbReference type="PROSITE" id="PS50035"/>
    </source>
</evidence>
<sequence>MVFNTSCASEEQILLTNSPELLSFVLILLAVGVGFAVGYFTRLILQKIVIPPGNAVIIVPGVSPVPASADLARSESRGSTLSGDAISFSPSPLPPTVGVFVELLFSPGKPRPCRALEMYGTCQSARRGACRFNHGISVAEKIRQHLRTATSTVDMAAQAITSHQIADTLRTLHRSGVKVRVIRDYANLTLLKGMERINLLIAAGIEFKVNGTRRKYSDSHLTLQGLLHHKFVVIDGRLLIHGSSNFTLKAALQNFESVVVTDIPEVVAPFIRQFHLMWDDFSRTD</sequence>
<dbReference type="SUPFAM" id="SSF56024">
    <property type="entry name" value="Phospholipase D/nuclease"/>
    <property type="match status" value="1"/>
</dbReference>
<keyword evidence="2" id="KW-0442">Lipid degradation</keyword>
<feature type="domain" description="PLD phosphodiesterase" evidence="8">
    <location>
        <begin position="223"/>
        <end position="250"/>
    </location>
</feature>
<dbReference type="OrthoDB" id="5205528at2759"/>
<evidence type="ECO:0000256" key="7">
    <source>
        <dbReference type="SAM" id="Phobius"/>
    </source>
</evidence>
<dbReference type="GO" id="GO:0016042">
    <property type="term" value="P:lipid catabolic process"/>
    <property type="evidence" value="ECO:0007669"/>
    <property type="project" value="UniProtKB-KW"/>
</dbReference>
<dbReference type="Pfam" id="PF13091">
    <property type="entry name" value="PLDc_2"/>
    <property type="match status" value="1"/>
</dbReference>
<keyword evidence="3" id="KW-0443">Lipid metabolism</keyword>
<reference evidence="10" key="1">
    <citation type="submission" date="2017-01" db="EMBL/GenBank/DDBJ databases">
        <title>Comparative genomics of anhydrobiosis in the tardigrade Hypsibius dujardini.</title>
        <authorList>
            <person name="Yoshida Y."/>
            <person name="Koutsovoulos G."/>
            <person name="Laetsch D."/>
            <person name="Stevens L."/>
            <person name="Kumar S."/>
            <person name="Horikawa D."/>
            <person name="Ishino K."/>
            <person name="Komine S."/>
            <person name="Tomita M."/>
            <person name="Blaxter M."/>
            <person name="Arakawa K."/>
        </authorList>
    </citation>
    <scope>NUCLEOTIDE SEQUENCE [LARGE SCALE GENOMIC DNA]</scope>
    <source>
        <strain evidence="10">Z151</strain>
    </source>
</reference>
<keyword evidence="7" id="KW-1133">Transmembrane helix</keyword>
<gene>
    <name evidence="9" type="ORF">BV898_10845</name>
</gene>
<proteinExistence type="inferred from homology"/>
<dbReference type="PANTHER" id="PTHR43856">
    <property type="entry name" value="CARDIOLIPIN HYDROLASE"/>
    <property type="match status" value="1"/>
</dbReference>